<accession>A0ABM1DX06</accession>
<sequence>MYRPLLFALLVVYVAGKDVSTCVSLEGKDAKVCTQVLGQSGKIVVGTSDPPTSDDNRVTISFNSIKELSADDAEVGKGKDSHSINSFASQTFVFSDIDNDAKFQDIGAVSFNFTAELEGPDATLAVTAYIFTEDGNITNGDEWFLVQAGNMKFNVEIDNWAFCKHIVECKQGSTVEAGEKLDFMMDIKGKGNAAKKDDDKSGTAVNYDLGGANTSIILSTMVSKDGEWMEMESDYPMVVTTGGKQSFTFRFPRGERLLYDPTIDMGITESSDGSMTLVANALLVGLAALLTRFAH</sequence>
<organism evidence="2 3">
    <name type="scientific">Priapulus caudatus</name>
    <name type="common">Priapulid worm</name>
    <dbReference type="NCBI Taxonomy" id="37621"/>
    <lineage>
        <taxon>Eukaryota</taxon>
        <taxon>Metazoa</taxon>
        <taxon>Ecdysozoa</taxon>
        <taxon>Scalidophora</taxon>
        <taxon>Priapulida</taxon>
        <taxon>Priapulimorpha</taxon>
        <taxon>Priapulimorphida</taxon>
        <taxon>Priapulidae</taxon>
        <taxon>Priapulus</taxon>
    </lineage>
</organism>
<keyword evidence="2" id="KW-1185">Reference proteome</keyword>
<protein>
    <submittedName>
        <fullName evidence="3">Skeletal aspartic acid-rich protein 2-like</fullName>
    </submittedName>
</protein>
<reference evidence="3" key="1">
    <citation type="submission" date="2025-08" db="UniProtKB">
        <authorList>
            <consortium name="RefSeq"/>
        </authorList>
    </citation>
    <scope>IDENTIFICATION</scope>
</reference>
<name>A0ABM1DX06_PRICU</name>
<evidence type="ECO:0000256" key="1">
    <source>
        <dbReference type="SAM" id="SignalP"/>
    </source>
</evidence>
<proteinExistence type="predicted"/>
<evidence type="ECO:0000313" key="3">
    <source>
        <dbReference type="RefSeq" id="XP_014664477.1"/>
    </source>
</evidence>
<dbReference type="GeneID" id="106806853"/>
<keyword evidence="1" id="KW-0732">Signal</keyword>
<evidence type="ECO:0000313" key="2">
    <source>
        <dbReference type="Proteomes" id="UP000695022"/>
    </source>
</evidence>
<feature type="chain" id="PRO_5045507394" evidence="1">
    <location>
        <begin position="17"/>
        <end position="295"/>
    </location>
</feature>
<dbReference type="RefSeq" id="XP_014664477.1">
    <property type="nucleotide sequence ID" value="XM_014808991.1"/>
</dbReference>
<feature type="signal peptide" evidence="1">
    <location>
        <begin position="1"/>
        <end position="16"/>
    </location>
</feature>
<gene>
    <name evidence="3" type="primary">LOC106806853</name>
</gene>
<dbReference type="Proteomes" id="UP000695022">
    <property type="component" value="Unplaced"/>
</dbReference>